<sequence>MPPPQVSNLMLDRQGLRERDQGVATHTSSNSELRADERTSVTPVDAQYDTRKRPQPGYSPNSQLDDDVLRLDLVELQSYITRLEHRAKTLGASITSNPQPAFTYQTLYRILHYESDNNSDSDSGSKAAQQDVPFFNTPEWISCQI</sequence>
<accession>A0A4Z0YJE4</accession>
<comment type="caution">
    <text evidence="2">The sequence shown here is derived from an EMBL/GenBank/DDBJ whole genome shotgun (WGS) entry which is preliminary data.</text>
</comment>
<organism evidence="2 3">
    <name type="scientific">Xylaria hypoxylon</name>
    <dbReference type="NCBI Taxonomy" id="37992"/>
    <lineage>
        <taxon>Eukaryota</taxon>
        <taxon>Fungi</taxon>
        <taxon>Dikarya</taxon>
        <taxon>Ascomycota</taxon>
        <taxon>Pezizomycotina</taxon>
        <taxon>Sordariomycetes</taxon>
        <taxon>Xylariomycetidae</taxon>
        <taxon>Xylariales</taxon>
        <taxon>Xylariaceae</taxon>
        <taxon>Xylaria</taxon>
    </lineage>
</organism>
<keyword evidence="3" id="KW-1185">Reference proteome</keyword>
<reference evidence="2 3" key="1">
    <citation type="submission" date="2019-03" db="EMBL/GenBank/DDBJ databases">
        <title>Draft genome sequence of Xylaria hypoxylon DSM 108379, a ubiquitous saprotrophic-parasitic fungi on hardwood.</title>
        <authorList>
            <person name="Buettner E."/>
            <person name="Leonhardt S."/>
            <person name="Gebauer A.M."/>
            <person name="Liers C."/>
            <person name="Hofrichter M."/>
            <person name="Kellner H."/>
        </authorList>
    </citation>
    <scope>NUCLEOTIDE SEQUENCE [LARGE SCALE GENOMIC DNA]</scope>
    <source>
        <strain evidence="2 3">DSM 108379</strain>
    </source>
</reference>
<feature type="region of interest" description="Disordered" evidence="1">
    <location>
        <begin position="13"/>
        <end position="64"/>
    </location>
</feature>
<evidence type="ECO:0000313" key="3">
    <source>
        <dbReference type="Proteomes" id="UP000297716"/>
    </source>
</evidence>
<dbReference type="AlphaFoldDB" id="A0A4Z0YJE4"/>
<dbReference type="Proteomes" id="UP000297716">
    <property type="component" value="Unassembled WGS sequence"/>
</dbReference>
<gene>
    <name evidence="2" type="ORF">E0Z10_g4753</name>
</gene>
<dbReference type="EMBL" id="SKBN01000078">
    <property type="protein sequence ID" value="TGJ83984.1"/>
    <property type="molecule type" value="Genomic_DNA"/>
</dbReference>
<proteinExistence type="predicted"/>
<protein>
    <submittedName>
        <fullName evidence="2">Uncharacterized protein</fullName>
    </submittedName>
</protein>
<evidence type="ECO:0000313" key="2">
    <source>
        <dbReference type="EMBL" id="TGJ83984.1"/>
    </source>
</evidence>
<name>A0A4Z0YJE4_9PEZI</name>
<evidence type="ECO:0000256" key="1">
    <source>
        <dbReference type="SAM" id="MobiDB-lite"/>
    </source>
</evidence>